<evidence type="ECO:0000313" key="2">
    <source>
        <dbReference type="Proteomes" id="UP001233172"/>
    </source>
</evidence>
<dbReference type="Proteomes" id="UP001233172">
    <property type="component" value="Unassembled WGS sequence"/>
</dbReference>
<evidence type="ECO:0000313" key="1">
    <source>
        <dbReference type="EMBL" id="KAK0057143.1"/>
    </source>
</evidence>
<feature type="non-terminal residue" evidence="1">
    <location>
        <position position="1"/>
    </location>
</feature>
<sequence length="62" mass="6850">DDNDNNIDEDVAALTETGCLPGWFGTKCDKLCRCNNSKCVRNGDCQENVPCLPGFFGLQCQY</sequence>
<comment type="caution">
    <text evidence="1">The sequence shown here is derived from an EMBL/GenBank/DDBJ whole genome shotgun (WGS) entry which is preliminary data.</text>
</comment>
<dbReference type="Gene3D" id="2.170.300.10">
    <property type="entry name" value="Tie2 ligand-binding domain superfamily"/>
    <property type="match status" value="1"/>
</dbReference>
<accession>A0AAD8BN51</accession>
<protein>
    <submittedName>
        <fullName evidence="1">Uncharacterized protein</fullName>
    </submittedName>
</protein>
<dbReference type="EMBL" id="JASAOG010000057">
    <property type="protein sequence ID" value="KAK0057143.1"/>
    <property type="molecule type" value="Genomic_DNA"/>
</dbReference>
<dbReference type="AlphaFoldDB" id="A0AAD8BN51"/>
<reference evidence="1" key="2">
    <citation type="submission" date="2023-04" db="EMBL/GenBank/DDBJ databases">
        <authorList>
            <person name="Bu L."/>
            <person name="Lu L."/>
            <person name="Laidemitt M.R."/>
            <person name="Zhang S.M."/>
            <person name="Mutuku M."/>
            <person name="Mkoji G."/>
            <person name="Steinauer M."/>
            <person name="Loker E.S."/>
        </authorList>
    </citation>
    <scope>NUCLEOTIDE SEQUENCE</scope>
    <source>
        <strain evidence="1">KasaAsao</strain>
        <tissue evidence="1">Whole Snail</tissue>
    </source>
</reference>
<gene>
    <name evidence="1" type="ORF">Bpfe_013507</name>
</gene>
<proteinExistence type="predicted"/>
<reference evidence="1" key="1">
    <citation type="journal article" date="2023" name="PLoS Negl. Trop. Dis.">
        <title>A genome sequence for Biomphalaria pfeifferi, the major vector snail for the human-infecting parasite Schistosoma mansoni.</title>
        <authorList>
            <person name="Bu L."/>
            <person name="Lu L."/>
            <person name="Laidemitt M.R."/>
            <person name="Zhang S.M."/>
            <person name="Mutuku M."/>
            <person name="Mkoji G."/>
            <person name="Steinauer M."/>
            <person name="Loker E.S."/>
        </authorList>
    </citation>
    <scope>NUCLEOTIDE SEQUENCE</scope>
    <source>
        <strain evidence="1">KasaAsao</strain>
    </source>
</reference>
<organism evidence="1 2">
    <name type="scientific">Biomphalaria pfeifferi</name>
    <name type="common">Bloodfluke planorb</name>
    <name type="synonym">Freshwater snail</name>
    <dbReference type="NCBI Taxonomy" id="112525"/>
    <lineage>
        <taxon>Eukaryota</taxon>
        <taxon>Metazoa</taxon>
        <taxon>Spiralia</taxon>
        <taxon>Lophotrochozoa</taxon>
        <taxon>Mollusca</taxon>
        <taxon>Gastropoda</taxon>
        <taxon>Heterobranchia</taxon>
        <taxon>Euthyneura</taxon>
        <taxon>Panpulmonata</taxon>
        <taxon>Hygrophila</taxon>
        <taxon>Lymnaeoidea</taxon>
        <taxon>Planorbidae</taxon>
        <taxon>Biomphalaria</taxon>
    </lineage>
</organism>
<feature type="non-terminal residue" evidence="1">
    <location>
        <position position="62"/>
    </location>
</feature>
<name>A0AAD8BN51_BIOPF</name>
<keyword evidence="2" id="KW-1185">Reference proteome</keyword>